<feature type="transmembrane region" description="Helical" evidence="4">
    <location>
        <begin position="508"/>
        <end position="528"/>
    </location>
</feature>
<dbReference type="InterPro" id="IPR011559">
    <property type="entry name" value="Initiation_fac_2B_a/b/d"/>
</dbReference>
<dbReference type="PANTHER" id="PTHR43475">
    <property type="entry name" value="METHYLTHIORIBOSE-1-PHOSPHATE ISOMERASE"/>
    <property type="match status" value="1"/>
</dbReference>
<dbReference type="GO" id="GO:0046523">
    <property type="term" value="F:S-methyl-5-thioribose-1-phosphate isomerase activity"/>
    <property type="evidence" value="ECO:0007669"/>
    <property type="project" value="TreeGrafter"/>
</dbReference>
<dbReference type="SMART" id="SM00014">
    <property type="entry name" value="acidPPc"/>
    <property type="match status" value="1"/>
</dbReference>
<evidence type="ECO:0000256" key="1">
    <source>
        <dbReference type="ARBA" id="ARBA00007251"/>
    </source>
</evidence>
<sequence length="701" mass="78489">MASGIVNGPIPEYFMKDVSNRLSSLEFEKEKDHFLILDQLLLPLEKKYVKISGVDDACAVIISMQVRGAPLIAIVGAFGLRVELLKTQFSNPEELKEFLSAKMKLLILTRPTAINLGNAMQQISDSVEGKDTVEEILDIVHHRILKIYEDEQEDNRRLVWNGYQEVFSQCSGKEKLNLMTICNTGSLATCSWGTALGVIVALHQAGKVEMVYALETRPYNQGARLTSIELSHSHVPFKLITDSMAAWTMKTKGIDAILVGADQVVMNGNTANKIGTYMLAVLAKHHNVPFYPVVPYTTVNPRRNDGRDITIEERPADEMLKVKGQYVLPENTPVWNPAFDVTPAELITKCTTSASGDDFSDECSDRNTTCQGYYCTKGPDAKSNGMYRGCSNTPPIDNSAVSDCRTVTNQNNAILGNCYCNNIDFCNGIPEKFGLAPGSRTITAMIDDLIVVNVSIVILLVARHFAKMIPYVELIPITELSLVKTVGGRIKFIRFRKFEMHPYIPKVLFFYAAFGCSALATSVAANIFKRTSSRLRPNFLDTCRPANLSEICPPCSRNYIASVVCLAETSKDEHFSFPSGHAAHSANFAIFLILYLHRRMKLWTIVRAYAQYTIFLLTTFICLTRIRDFKHRYTDVIGGWIFGAIIAFGMIHLILRNFRKYRYYIHTEDELVESTEAVTRPNTPTNYGALHHTRSIACLVK</sequence>
<evidence type="ECO:0000313" key="6">
    <source>
        <dbReference type="EMBL" id="CAJ0566807.1"/>
    </source>
</evidence>
<dbReference type="InterPro" id="IPR000326">
    <property type="entry name" value="PAP2/HPO"/>
</dbReference>
<dbReference type="InterPro" id="IPR042529">
    <property type="entry name" value="IF_2B-like_C"/>
</dbReference>
<dbReference type="Gene3D" id="1.20.144.10">
    <property type="entry name" value="Phosphatidic acid phosphatase type 2/haloperoxidase"/>
    <property type="match status" value="1"/>
</dbReference>
<dbReference type="NCBIfam" id="TIGR00512">
    <property type="entry name" value="salvage_mtnA"/>
    <property type="match status" value="1"/>
</dbReference>
<dbReference type="InterPro" id="IPR005251">
    <property type="entry name" value="IF-M1Pi"/>
</dbReference>
<dbReference type="NCBIfam" id="TIGR00524">
    <property type="entry name" value="eIF-2B_rel"/>
    <property type="match status" value="1"/>
</dbReference>
<dbReference type="PANTHER" id="PTHR43475:SF1">
    <property type="entry name" value="METHYLTHIORIBOSE-1-PHOSPHATE ISOMERASE"/>
    <property type="match status" value="1"/>
</dbReference>
<keyword evidence="7" id="KW-1185">Reference proteome</keyword>
<name>A0AA36CE66_9BILA</name>
<dbReference type="SUPFAM" id="SSF48317">
    <property type="entry name" value="Acid phosphatase/Vanadium-dependent haloperoxidase"/>
    <property type="match status" value="1"/>
</dbReference>
<keyword evidence="4" id="KW-0472">Membrane</keyword>
<evidence type="ECO:0000256" key="4">
    <source>
        <dbReference type="SAM" id="Phobius"/>
    </source>
</evidence>
<dbReference type="Gene3D" id="3.40.50.10470">
    <property type="entry name" value="Translation initiation factor eif-2b, domain 2"/>
    <property type="match status" value="1"/>
</dbReference>
<evidence type="ECO:0000256" key="3">
    <source>
        <dbReference type="ARBA" id="ARBA00023235"/>
    </source>
</evidence>
<accession>A0AA36CE66</accession>
<dbReference type="EMBL" id="CATQJA010001331">
    <property type="protein sequence ID" value="CAJ0566807.1"/>
    <property type="molecule type" value="Genomic_DNA"/>
</dbReference>
<feature type="non-terminal residue" evidence="6">
    <location>
        <position position="701"/>
    </location>
</feature>
<gene>
    <name evidence="6" type="ORF">MSPICULIGERA_LOCUS5392</name>
</gene>
<comment type="caution">
    <text evidence="6">The sequence shown here is derived from an EMBL/GenBank/DDBJ whole genome shotgun (WGS) entry which is preliminary data.</text>
</comment>
<keyword evidence="3" id="KW-0413">Isomerase</keyword>
<organism evidence="6 7">
    <name type="scientific">Mesorhabditis spiculigera</name>
    <dbReference type="NCBI Taxonomy" id="96644"/>
    <lineage>
        <taxon>Eukaryota</taxon>
        <taxon>Metazoa</taxon>
        <taxon>Ecdysozoa</taxon>
        <taxon>Nematoda</taxon>
        <taxon>Chromadorea</taxon>
        <taxon>Rhabditida</taxon>
        <taxon>Rhabditina</taxon>
        <taxon>Rhabditomorpha</taxon>
        <taxon>Rhabditoidea</taxon>
        <taxon>Rhabditidae</taxon>
        <taxon>Mesorhabditinae</taxon>
        <taxon>Mesorhabditis</taxon>
    </lineage>
</organism>
<proteinExistence type="inferred from homology"/>
<dbReference type="Pfam" id="PF01569">
    <property type="entry name" value="PAP2"/>
    <property type="match status" value="1"/>
</dbReference>
<keyword evidence="2" id="KW-0028">Amino-acid biosynthesis</keyword>
<dbReference type="Gene3D" id="1.20.120.420">
    <property type="entry name" value="translation initiation factor eif-2b, domain 1"/>
    <property type="match status" value="1"/>
</dbReference>
<evidence type="ECO:0000256" key="2">
    <source>
        <dbReference type="ARBA" id="ARBA00022605"/>
    </source>
</evidence>
<feature type="domain" description="Phosphatidic acid phosphatase type 2/haloperoxidase" evidence="5">
    <location>
        <begin position="507"/>
        <end position="651"/>
    </location>
</feature>
<keyword evidence="4" id="KW-0812">Transmembrane</keyword>
<protein>
    <recommendedName>
        <fullName evidence="5">Phosphatidic acid phosphatase type 2/haloperoxidase domain-containing protein</fullName>
    </recommendedName>
</protein>
<dbReference type="Proteomes" id="UP001177023">
    <property type="component" value="Unassembled WGS sequence"/>
</dbReference>
<dbReference type="FunFam" id="3.40.50.10470:FF:000006">
    <property type="entry name" value="Methylthioribose-1-phosphate isomerase"/>
    <property type="match status" value="1"/>
</dbReference>
<dbReference type="InterPro" id="IPR036938">
    <property type="entry name" value="PAP2/HPO_sf"/>
</dbReference>
<dbReference type="AlphaFoldDB" id="A0AA36CE66"/>
<dbReference type="FunFam" id="1.20.120.420:FF:000003">
    <property type="entry name" value="Methylthioribose-1-phosphate isomerase"/>
    <property type="match status" value="1"/>
</dbReference>
<keyword evidence="4" id="KW-1133">Transmembrane helix</keyword>
<dbReference type="InterPro" id="IPR000649">
    <property type="entry name" value="IF-2B-related"/>
</dbReference>
<feature type="transmembrane region" description="Helical" evidence="4">
    <location>
        <begin position="638"/>
        <end position="655"/>
    </location>
</feature>
<dbReference type="GO" id="GO:0019509">
    <property type="term" value="P:L-methionine salvage from methylthioadenosine"/>
    <property type="evidence" value="ECO:0007669"/>
    <property type="project" value="TreeGrafter"/>
</dbReference>
<dbReference type="HAMAP" id="MF_01678">
    <property type="entry name" value="Salvage_MtnA"/>
    <property type="match status" value="1"/>
</dbReference>
<evidence type="ECO:0000313" key="7">
    <source>
        <dbReference type="Proteomes" id="UP001177023"/>
    </source>
</evidence>
<dbReference type="InterPro" id="IPR037171">
    <property type="entry name" value="NagB/RpiA_transferase-like"/>
</dbReference>
<dbReference type="InterPro" id="IPR027363">
    <property type="entry name" value="M1Pi_N"/>
</dbReference>
<dbReference type="SUPFAM" id="SSF100950">
    <property type="entry name" value="NagB/RpiA/CoA transferase-like"/>
    <property type="match status" value="1"/>
</dbReference>
<comment type="similarity">
    <text evidence="1">Belongs to the eIF-2B alpha/beta/delta subunits family.</text>
</comment>
<feature type="transmembrane region" description="Helical" evidence="4">
    <location>
        <begin position="608"/>
        <end position="626"/>
    </location>
</feature>
<dbReference type="NCBIfam" id="NF004326">
    <property type="entry name" value="PRK05720.1"/>
    <property type="match status" value="1"/>
</dbReference>
<dbReference type="Pfam" id="PF01008">
    <property type="entry name" value="IF-2B"/>
    <property type="match status" value="1"/>
</dbReference>
<evidence type="ECO:0000259" key="5">
    <source>
        <dbReference type="SMART" id="SM00014"/>
    </source>
</evidence>
<reference evidence="6" key="1">
    <citation type="submission" date="2023-06" db="EMBL/GenBank/DDBJ databases">
        <authorList>
            <person name="Delattre M."/>
        </authorList>
    </citation>
    <scope>NUCLEOTIDE SEQUENCE</scope>
    <source>
        <strain evidence="6">AF72</strain>
    </source>
</reference>